<evidence type="ECO:0000256" key="1">
    <source>
        <dbReference type="SAM" id="Phobius"/>
    </source>
</evidence>
<proteinExistence type="predicted"/>
<feature type="transmembrane region" description="Helical" evidence="1">
    <location>
        <begin position="231"/>
        <end position="253"/>
    </location>
</feature>
<keyword evidence="1" id="KW-0812">Transmembrane</keyword>
<feature type="transmembrane region" description="Helical" evidence="1">
    <location>
        <begin position="265"/>
        <end position="288"/>
    </location>
</feature>
<protein>
    <submittedName>
        <fullName evidence="2">Uncharacterized protein</fullName>
    </submittedName>
</protein>
<accession>A0ABW3YFD5</accession>
<reference evidence="3" key="1">
    <citation type="journal article" date="2019" name="Int. J. Syst. Evol. Microbiol.">
        <title>The Global Catalogue of Microorganisms (GCM) 10K type strain sequencing project: providing services to taxonomists for standard genome sequencing and annotation.</title>
        <authorList>
            <consortium name="The Broad Institute Genomics Platform"/>
            <consortium name="The Broad Institute Genome Sequencing Center for Infectious Disease"/>
            <person name="Wu L."/>
            <person name="Ma J."/>
        </authorList>
    </citation>
    <scope>NUCLEOTIDE SEQUENCE [LARGE SCALE GENOMIC DNA]</scope>
    <source>
        <strain evidence="3">JCM 31037</strain>
    </source>
</reference>
<feature type="transmembrane region" description="Helical" evidence="1">
    <location>
        <begin position="165"/>
        <end position="184"/>
    </location>
</feature>
<dbReference type="Proteomes" id="UP001597260">
    <property type="component" value="Unassembled WGS sequence"/>
</dbReference>
<keyword evidence="1" id="KW-0472">Membrane</keyword>
<keyword evidence="3" id="KW-1185">Reference proteome</keyword>
<comment type="caution">
    <text evidence="2">The sequence shown here is derived from an EMBL/GenBank/DDBJ whole genome shotgun (WGS) entry which is preliminary data.</text>
</comment>
<feature type="transmembrane region" description="Helical" evidence="1">
    <location>
        <begin position="300"/>
        <end position="320"/>
    </location>
</feature>
<organism evidence="2 3">
    <name type="scientific">Micromonospora sonneratiae</name>
    <dbReference type="NCBI Taxonomy" id="1184706"/>
    <lineage>
        <taxon>Bacteria</taxon>
        <taxon>Bacillati</taxon>
        <taxon>Actinomycetota</taxon>
        <taxon>Actinomycetes</taxon>
        <taxon>Micromonosporales</taxon>
        <taxon>Micromonosporaceae</taxon>
        <taxon>Micromonospora</taxon>
    </lineage>
</organism>
<evidence type="ECO:0000313" key="3">
    <source>
        <dbReference type="Proteomes" id="UP001597260"/>
    </source>
</evidence>
<keyword evidence="1" id="KW-1133">Transmembrane helix</keyword>
<dbReference type="RefSeq" id="WP_377571973.1">
    <property type="nucleotide sequence ID" value="NZ_JBHTMP010000024.1"/>
</dbReference>
<evidence type="ECO:0000313" key="2">
    <source>
        <dbReference type="EMBL" id="MFD1322825.1"/>
    </source>
</evidence>
<dbReference type="EMBL" id="JBHTMP010000024">
    <property type="protein sequence ID" value="MFD1322825.1"/>
    <property type="molecule type" value="Genomic_DNA"/>
</dbReference>
<feature type="transmembrane region" description="Helical" evidence="1">
    <location>
        <begin position="12"/>
        <end position="32"/>
    </location>
</feature>
<feature type="transmembrane region" description="Helical" evidence="1">
    <location>
        <begin position="52"/>
        <end position="69"/>
    </location>
</feature>
<sequence length="348" mass="35935">MRRTHLLDPPTRLHPPLVFAAATMGVLTLVTLGGLMLDDRVLVGVPIWLKPFKFAVSLAIYLATLAWLLSLSDGRRRTGGTRAGASSRTVGWWLGTVIAAGALLEMVIIVGQAARGRQSHFNVATALDAALMAVMGATVVVIWCATAGIGLLLARQRIADRPAGWAIRLGLLVALVGLAIGYPMTTPTEEQRAGLGTSAQTLIGAHSVGVPDGGPGLPLLNWSTTGGDLRVGHFIGMHALQALPLVALGLAIAGRRVRRLADERVRVRLIAVLGAGYAGLTALVTWQALRGQPLIHPDAWTLAGAAVLLLGSAIGVGWALTGTPVAAGGAPVIVGSGDDTRRVEGVAG</sequence>
<feature type="transmembrane region" description="Helical" evidence="1">
    <location>
        <begin position="130"/>
        <end position="153"/>
    </location>
</feature>
<feature type="transmembrane region" description="Helical" evidence="1">
    <location>
        <begin position="90"/>
        <end position="110"/>
    </location>
</feature>
<gene>
    <name evidence="2" type="ORF">ACFQ4H_17170</name>
</gene>
<name>A0ABW3YFD5_9ACTN</name>